<feature type="transmembrane region" description="Helical" evidence="1">
    <location>
        <begin position="12"/>
        <end position="31"/>
    </location>
</feature>
<gene>
    <name evidence="2" type="ORF">LP667_02090</name>
    <name evidence="3" type="ORF">LPPLD21_01396</name>
</gene>
<proteinExistence type="predicted"/>
<dbReference type="AlphaFoldDB" id="A0AAD0TMI7"/>
<keyword evidence="1" id="KW-0812">Transmembrane</keyword>
<dbReference type="EMBL" id="CP032744">
    <property type="protein sequence ID" value="AYJ37699.1"/>
    <property type="molecule type" value="Genomic_DNA"/>
</dbReference>
<dbReference type="GeneID" id="79806283"/>
<keyword evidence="4" id="KW-1185">Reference proteome</keyword>
<evidence type="ECO:0000313" key="2">
    <source>
        <dbReference type="EMBL" id="AYJ37699.1"/>
    </source>
</evidence>
<accession>A0AAD0TMI7</accession>
<reference evidence="2 5" key="2">
    <citation type="submission" date="2018-10" db="EMBL/GenBank/DDBJ databases">
        <title>Genome seuquencing of Lactobacillus species.</title>
        <authorList>
            <person name="Baek C."/>
            <person name="Yi H."/>
        </authorList>
    </citation>
    <scope>NUCLEOTIDE SEQUENCE [LARGE SCALE GENOMIC DNA]</scope>
    <source>
        <strain evidence="2 5">DSM 10667</strain>
    </source>
</reference>
<keyword evidence="1" id="KW-1133">Transmembrane helix</keyword>
<keyword evidence="1" id="KW-0472">Membrane</keyword>
<dbReference type="Proteomes" id="UP000277896">
    <property type="component" value="Chromosome"/>
</dbReference>
<reference evidence="3 4" key="1">
    <citation type="submission" date="2017-04" db="EMBL/GenBank/DDBJ databases">
        <title>In vitro and in silico characterization of Lactobacillus paraplantarum D2-1, a starter culture for soymilk fermentation.</title>
        <authorList>
            <person name="Endo A."/>
            <person name="Sasaki F."/>
            <person name="Maeno S."/>
            <person name="Kanesaki Y."/>
            <person name="Kubota E."/>
            <person name="Torres G.A."/>
            <person name="Tomita S."/>
            <person name="Nakagawa J."/>
        </authorList>
    </citation>
    <scope>NUCLEOTIDE SEQUENCE [LARGE SCALE GENOMIC DNA]</scope>
    <source>
        <strain evidence="3 4">D2-1</strain>
    </source>
</reference>
<evidence type="ECO:0000313" key="5">
    <source>
        <dbReference type="Proteomes" id="UP000277896"/>
    </source>
</evidence>
<evidence type="ECO:0000256" key="1">
    <source>
        <dbReference type="SAM" id="Phobius"/>
    </source>
</evidence>
<evidence type="ECO:0000313" key="3">
    <source>
        <dbReference type="EMBL" id="GBF01864.1"/>
    </source>
</evidence>
<evidence type="ECO:0000313" key="4">
    <source>
        <dbReference type="Proteomes" id="UP000236162"/>
    </source>
</evidence>
<organism evidence="2 5">
    <name type="scientific">Lactiplantibacillus paraplantarum</name>
    <dbReference type="NCBI Taxonomy" id="60520"/>
    <lineage>
        <taxon>Bacteria</taxon>
        <taxon>Bacillati</taxon>
        <taxon>Bacillota</taxon>
        <taxon>Bacilli</taxon>
        <taxon>Lactobacillales</taxon>
        <taxon>Lactobacillaceae</taxon>
        <taxon>Lactiplantibacillus</taxon>
    </lineage>
</organism>
<sequence>MNQQTRKTRYLFIGIFSILCVILIGVMIHKYRVAHSDIRLHSTKTNTAKTFRYSVQKEMTADQAGQDFQPGYYDVHVTNGKVYVSGFLGSGQTIQNMLYVSGNHLNFTGHGETKLTPSHFKPLQFKSRRAVLENTFGNYTAGREIPAGKYQISWSTPTKRQANLVISIQKGTKVQRSIDLRADKMVTFKLAKAEVLAINPPVTTKVVPLRITITKK</sequence>
<dbReference type="EMBL" id="BDOR01000005">
    <property type="protein sequence ID" value="GBF01864.1"/>
    <property type="molecule type" value="Genomic_DNA"/>
</dbReference>
<protein>
    <submittedName>
        <fullName evidence="2">Uncharacterized protein</fullName>
    </submittedName>
</protein>
<dbReference type="RefSeq" id="WP_021731856.1">
    <property type="nucleotide sequence ID" value="NZ_AVAI01000131.1"/>
</dbReference>
<name>A0AAD0TMI7_9LACO</name>
<dbReference type="Proteomes" id="UP000236162">
    <property type="component" value="Unassembled WGS sequence"/>
</dbReference>